<evidence type="ECO:0000259" key="2">
    <source>
        <dbReference type="Pfam" id="PF15870"/>
    </source>
</evidence>
<name>A0A9L0TIK7_HORSE</name>
<accession>A0A9L0TIK7</accession>
<proteinExistence type="predicted"/>
<evidence type="ECO:0000256" key="1">
    <source>
        <dbReference type="SAM" id="MobiDB-lite"/>
    </source>
</evidence>
<reference evidence="3" key="2">
    <citation type="submission" date="2025-08" db="UniProtKB">
        <authorList>
            <consortium name="Ensembl"/>
        </authorList>
    </citation>
    <scope>IDENTIFICATION</scope>
    <source>
        <strain evidence="3">Thoroughbred</strain>
    </source>
</reference>
<reference evidence="3" key="3">
    <citation type="submission" date="2025-09" db="UniProtKB">
        <authorList>
            <consortium name="Ensembl"/>
        </authorList>
    </citation>
    <scope>IDENTIFICATION</scope>
    <source>
        <strain evidence="3">Thoroughbred</strain>
    </source>
</reference>
<dbReference type="AlphaFoldDB" id="A0A9L0TIK7"/>
<keyword evidence="4" id="KW-1185">Reference proteome</keyword>
<reference evidence="3 4" key="1">
    <citation type="journal article" date="2009" name="Science">
        <title>Genome sequence, comparative analysis, and population genetics of the domestic horse.</title>
        <authorList>
            <consortium name="Broad Institute Genome Sequencing Platform"/>
            <consortium name="Broad Institute Whole Genome Assembly Team"/>
            <person name="Wade C.M."/>
            <person name="Giulotto E."/>
            <person name="Sigurdsson S."/>
            <person name="Zoli M."/>
            <person name="Gnerre S."/>
            <person name="Imsland F."/>
            <person name="Lear T.L."/>
            <person name="Adelson D.L."/>
            <person name="Bailey E."/>
            <person name="Bellone R.R."/>
            <person name="Bloecker H."/>
            <person name="Distl O."/>
            <person name="Edgar R.C."/>
            <person name="Garber M."/>
            <person name="Leeb T."/>
            <person name="Mauceli E."/>
            <person name="MacLeod J.N."/>
            <person name="Penedo M.C.T."/>
            <person name="Raison J.M."/>
            <person name="Sharpe T."/>
            <person name="Vogel J."/>
            <person name="Andersson L."/>
            <person name="Antczak D.F."/>
            <person name="Biagi T."/>
            <person name="Binns M.M."/>
            <person name="Chowdhary B.P."/>
            <person name="Coleman S.J."/>
            <person name="Della Valle G."/>
            <person name="Fryc S."/>
            <person name="Guerin G."/>
            <person name="Hasegawa T."/>
            <person name="Hill E.W."/>
            <person name="Jurka J."/>
            <person name="Kiialainen A."/>
            <person name="Lindgren G."/>
            <person name="Liu J."/>
            <person name="Magnani E."/>
            <person name="Mickelson J.R."/>
            <person name="Murray J."/>
            <person name="Nergadze S.G."/>
            <person name="Onofrio R."/>
            <person name="Pedroni S."/>
            <person name="Piras M.F."/>
            <person name="Raudsepp T."/>
            <person name="Rocchi M."/>
            <person name="Roeed K.H."/>
            <person name="Ryder O.A."/>
            <person name="Searle S."/>
            <person name="Skow L."/>
            <person name="Swinburne J.E."/>
            <person name="Syvaenen A.C."/>
            <person name="Tozaki T."/>
            <person name="Valberg S.J."/>
            <person name="Vaudin M."/>
            <person name="White J.R."/>
            <person name="Zody M.C."/>
            <person name="Lander E.S."/>
            <person name="Lindblad-Toh K."/>
        </authorList>
    </citation>
    <scope>NUCLEOTIDE SEQUENCE [LARGE SCALE GENOMIC DNA]</scope>
    <source>
        <strain evidence="3 4">Thoroughbred</strain>
    </source>
</reference>
<feature type="compositionally biased region" description="Basic and acidic residues" evidence="1">
    <location>
        <begin position="1"/>
        <end position="24"/>
    </location>
</feature>
<dbReference type="Pfam" id="PF15870">
    <property type="entry name" value="EloA-BP1"/>
    <property type="match status" value="1"/>
</dbReference>
<dbReference type="InterPro" id="IPR031736">
    <property type="entry name" value="REXO1-like_dom"/>
</dbReference>
<dbReference type="Proteomes" id="UP000002281">
    <property type="component" value="Chromosome 23"/>
</dbReference>
<dbReference type="GeneTree" id="ENSGT00940000165347"/>
<feature type="compositionally biased region" description="Basic and acidic residues" evidence="1">
    <location>
        <begin position="59"/>
        <end position="80"/>
    </location>
</feature>
<protein>
    <submittedName>
        <fullName evidence="3">RNA exonuclease 6 (putative)</fullName>
    </submittedName>
</protein>
<evidence type="ECO:0000313" key="3">
    <source>
        <dbReference type="Ensembl" id="ENSECAP00000086170.1"/>
    </source>
</evidence>
<organism evidence="3 4">
    <name type="scientific">Equus caballus</name>
    <name type="common">Horse</name>
    <dbReference type="NCBI Taxonomy" id="9796"/>
    <lineage>
        <taxon>Eukaryota</taxon>
        <taxon>Metazoa</taxon>
        <taxon>Chordata</taxon>
        <taxon>Craniata</taxon>
        <taxon>Vertebrata</taxon>
        <taxon>Euteleostomi</taxon>
        <taxon>Mammalia</taxon>
        <taxon>Eutheria</taxon>
        <taxon>Laurasiatheria</taxon>
        <taxon>Perissodactyla</taxon>
        <taxon>Equidae</taxon>
        <taxon>Equus</taxon>
    </lineage>
</organism>
<dbReference type="Ensembl" id="ENSECAT00000063766.3">
    <property type="protein sequence ID" value="ENSECAP00000086170.1"/>
    <property type="gene ID" value="ENSECAG00000030328.3"/>
</dbReference>
<feature type="region of interest" description="Disordered" evidence="1">
    <location>
        <begin position="1"/>
        <end position="82"/>
    </location>
</feature>
<feature type="domain" description="RNA exonuclease 1 homolog-like" evidence="2">
    <location>
        <begin position="536"/>
        <end position="630"/>
    </location>
</feature>
<sequence>MEGLERINRETESVKTEVEEEQKRLPQFTSALEELLRSPVASIRGTSVREDFPEGSLLQKDKREEPPKNREGQPGKHAGDHACPAADLECDPLFNYSAGPMGTSEAKQGDTDTQHFCHLKKSVGENCHKSQESQRPCVSPIRIKINLQDSDEDDLVIDVSPVMPTSKKSRPFRGFKYQTIDERVHIMPLEERNLQISGTEEERVDKTQLAVQIADDGSRLEPPKSLTNTSLDVKSNINMYGVKNHISRMGSFGGEKKHVCISEESICCALLRDKETQNTSHNASCPKRKNHVKTIYDTQKETECQYSASQPQSAYSDEHAKGSVLSVRGGSQDFTTFEDSKLVEFDFDKERPEADTPSDSGDTVKECLRIFNEFTESQAQRGEAAKQASGKQMKLDMLYYQNIPGPKRRIAHIAKFDVPTSKEIISPFRGPVPLVSPTGILPAQQQAVQIIAAVRSGQAFVAATSEQKKNALACPASQTQRKASGENSLPSNSFDLDVVLSRENAAAKPSRSHVPVKSIAASPGKMPKYKAARRKRAFVTSESSSKVPEEVRQCYVNLFFEKYLRVYKTEDEAFSKAKIEEKAIYERCGSKNMYVNIVINTLKKLRNQGVSGSSNDSKTTGLKKNEKKHASKKICCRCGKIHGVAPIGRHGRVDQCNYHFGRVSSRKVRGGLNLGTAVVKMSLDPLGVRLPSFTSITTEKT</sequence>
<evidence type="ECO:0000313" key="4">
    <source>
        <dbReference type="Proteomes" id="UP000002281"/>
    </source>
</evidence>